<evidence type="ECO:0000256" key="5">
    <source>
        <dbReference type="ARBA" id="ARBA00022695"/>
    </source>
</evidence>
<dbReference type="GO" id="GO:0005658">
    <property type="term" value="C:alpha DNA polymerase:primase complex"/>
    <property type="evidence" value="ECO:0007669"/>
    <property type="project" value="UniProtKB-ARBA"/>
</dbReference>
<evidence type="ECO:0000256" key="7">
    <source>
        <dbReference type="ARBA" id="ARBA00022723"/>
    </source>
</evidence>
<protein>
    <recommendedName>
        <fullName evidence="10">DNA primase</fullName>
        <ecNumber evidence="10">2.7.7.-</ecNumber>
    </recommendedName>
</protein>
<dbReference type="Proteomes" id="UP000262825">
    <property type="component" value="Unassembled WGS sequence"/>
</dbReference>
<proteinExistence type="inferred from homology"/>
<gene>
    <name evidence="11" type="ORF">SCODWIG_02358</name>
</gene>
<dbReference type="Gene3D" id="3.90.920.10">
    <property type="entry name" value="DNA primase, PRIM domain"/>
    <property type="match status" value="1"/>
</dbReference>
<dbReference type="InterPro" id="IPR014052">
    <property type="entry name" value="DNA_primase_ssu_euk/arc"/>
</dbReference>
<name>A0A376B7C5_9ASCO</name>
<dbReference type="GO" id="GO:0003899">
    <property type="term" value="F:DNA-directed RNA polymerase activity"/>
    <property type="evidence" value="ECO:0007669"/>
    <property type="project" value="InterPro"/>
</dbReference>
<evidence type="ECO:0000256" key="2">
    <source>
        <dbReference type="ARBA" id="ARBA00022478"/>
    </source>
</evidence>
<dbReference type="InterPro" id="IPR002755">
    <property type="entry name" value="DNA_primase_S"/>
</dbReference>
<dbReference type="EC" id="2.7.7.-" evidence="10"/>
<evidence type="ECO:0000256" key="6">
    <source>
        <dbReference type="ARBA" id="ARBA00022705"/>
    </source>
</evidence>
<dbReference type="VEuPathDB" id="FungiDB:SCODWIG_02358"/>
<evidence type="ECO:0000256" key="3">
    <source>
        <dbReference type="ARBA" id="ARBA00022515"/>
    </source>
</evidence>
<evidence type="ECO:0000313" key="12">
    <source>
        <dbReference type="Proteomes" id="UP000262825"/>
    </source>
</evidence>
<keyword evidence="2 10" id="KW-0240">DNA-directed RNA polymerase</keyword>
<keyword evidence="8" id="KW-0862">Zinc</keyword>
<evidence type="ECO:0000256" key="4">
    <source>
        <dbReference type="ARBA" id="ARBA00022679"/>
    </source>
</evidence>
<evidence type="ECO:0000256" key="1">
    <source>
        <dbReference type="ARBA" id="ARBA00009762"/>
    </source>
</evidence>
<dbReference type="AlphaFoldDB" id="A0A376B7C5"/>
<reference evidence="12" key="1">
    <citation type="submission" date="2018-06" db="EMBL/GenBank/DDBJ databases">
        <authorList>
            <person name="Guldener U."/>
        </authorList>
    </citation>
    <scope>NUCLEOTIDE SEQUENCE [LARGE SCALE GENOMIC DNA]</scope>
    <source>
        <strain evidence="12">UTAD17</strain>
    </source>
</reference>
<keyword evidence="3 10" id="KW-0639">Primosome</keyword>
<keyword evidence="6 10" id="KW-0235">DNA replication</keyword>
<evidence type="ECO:0000256" key="10">
    <source>
        <dbReference type="RuleBase" id="RU003514"/>
    </source>
</evidence>
<evidence type="ECO:0000313" key="11">
    <source>
        <dbReference type="EMBL" id="SSD60597.1"/>
    </source>
</evidence>
<keyword evidence="7" id="KW-0479">Metal-binding</keyword>
<keyword evidence="5" id="KW-0548">Nucleotidyltransferase</keyword>
<keyword evidence="9" id="KW-0804">Transcription</keyword>
<evidence type="ECO:0000256" key="9">
    <source>
        <dbReference type="ARBA" id="ARBA00023163"/>
    </source>
</evidence>
<dbReference type="PANTHER" id="PTHR10536">
    <property type="entry name" value="DNA PRIMASE SMALL SUBUNIT"/>
    <property type="match status" value="1"/>
</dbReference>
<dbReference type="EMBL" id="UFAJ01000396">
    <property type="protein sequence ID" value="SSD60597.1"/>
    <property type="molecule type" value="Genomic_DNA"/>
</dbReference>
<keyword evidence="12" id="KW-1185">Reference proteome</keyword>
<dbReference type="Pfam" id="PF01896">
    <property type="entry name" value="DNA_primase_S"/>
    <property type="match status" value="1"/>
</dbReference>
<dbReference type="SUPFAM" id="SSF56747">
    <property type="entry name" value="Prim-pol domain"/>
    <property type="match status" value="1"/>
</dbReference>
<accession>A0A376B7C5</accession>
<dbReference type="GO" id="GO:0006269">
    <property type="term" value="P:DNA replication, synthesis of primer"/>
    <property type="evidence" value="ECO:0007669"/>
    <property type="project" value="UniProtKB-KW"/>
</dbReference>
<dbReference type="CDD" id="cd04860">
    <property type="entry name" value="AE_Prim_S"/>
    <property type="match status" value="1"/>
</dbReference>
<dbReference type="GO" id="GO:0046872">
    <property type="term" value="F:metal ion binding"/>
    <property type="evidence" value="ECO:0007669"/>
    <property type="project" value="UniProtKB-KW"/>
</dbReference>
<organism evidence="11 12">
    <name type="scientific">Saccharomycodes ludwigii</name>
    <dbReference type="NCBI Taxonomy" id="36035"/>
    <lineage>
        <taxon>Eukaryota</taxon>
        <taxon>Fungi</taxon>
        <taxon>Dikarya</taxon>
        <taxon>Ascomycota</taxon>
        <taxon>Saccharomycotina</taxon>
        <taxon>Saccharomycetes</taxon>
        <taxon>Saccharomycodales</taxon>
        <taxon>Saccharomycodaceae</taxon>
        <taxon>Saccharomycodes</taxon>
    </lineage>
</organism>
<dbReference type="NCBIfam" id="TIGR00335">
    <property type="entry name" value="primase_sml"/>
    <property type="match status" value="1"/>
</dbReference>
<sequence>MTSILPPSSSDMEYYYQYMYPFKSIFQWLSHSFIESQPDIANREFAMAFRSGAYKRYNSYNTIADFKNGIIKGNPDRFEIGAVYSKPPAKKDAILKTDLIPLQKELVFDIDMDDYDDYRTCCSGAQVCEKCWKFITLAIRIINVALVEDFGFKDIFWIFSGRRGAHCWCSDRRARKLTDLQRRNILDYLNIIRDRHVEKKLSLMRPLYPHMQRSLEFLKPFFVDIILKEQNPWEDDKAAIECLLLGGIYDKNLIELCKKFWLDNPGRSSEQKWTDIDYLATNKLAYGKKPDFLEKLRQCKEDLILKTLYPKLDIEVTKQTIHLLKAPFCIHPSTGNVCVPIMVMPNDTDEDDNQSYQSVEIDFDPTKAPKLISLQKQMEENGNRLENTDLQPYLEKFGRFVQKFIQNEMHEDATTSGDKKRFRENDW</sequence>
<evidence type="ECO:0000256" key="8">
    <source>
        <dbReference type="ARBA" id="ARBA00022833"/>
    </source>
</evidence>
<keyword evidence="4 10" id="KW-0808">Transferase</keyword>
<dbReference type="FunFam" id="3.90.920.10:FF:000003">
    <property type="entry name" value="DNA primase"/>
    <property type="match status" value="1"/>
</dbReference>
<comment type="similarity">
    <text evidence="1 10">Belongs to the eukaryotic-type primase small subunit family.</text>
</comment>